<accession>A0A9X4AN09</accession>
<proteinExistence type="predicted"/>
<dbReference type="Proteomes" id="UP001145050">
    <property type="component" value="Unassembled WGS sequence"/>
</dbReference>
<reference evidence="1" key="1">
    <citation type="submission" date="2022-06" db="EMBL/GenBank/DDBJ databases">
        <title>Aquibacillus sp. a new bacterium isolated from soil saline samples.</title>
        <authorList>
            <person name="Galisteo C."/>
            <person name="De La Haba R."/>
            <person name="Sanchez-Porro C."/>
            <person name="Ventosa A."/>
        </authorList>
    </citation>
    <scope>NUCLEOTIDE SEQUENCE</scope>
    <source>
        <strain evidence="1">3ASR75-11</strain>
    </source>
</reference>
<name>A0A9X4AN09_9BACI</name>
<evidence type="ECO:0000313" key="2">
    <source>
        <dbReference type="Proteomes" id="UP001145050"/>
    </source>
</evidence>
<gene>
    <name evidence="1" type="ORF">NC797_05920</name>
</gene>
<dbReference type="EMBL" id="JAMQKB010000004">
    <property type="protein sequence ID" value="MDC3424045.1"/>
    <property type="molecule type" value="Genomic_DNA"/>
</dbReference>
<evidence type="ECO:0000313" key="1">
    <source>
        <dbReference type="EMBL" id="MDC3424045.1"/>
    </source>
</evidence>
<keyword evidence="2" id="KW-1185">Reference proteome</keyword>
<organism evidence="1 2">
    <name type="scientific">Terrihalobacillus insolitus</name>
    <dbReference type="NCBI Taxonomy" id="2950438"/>
    <lineage>
        <taxon>Bacteria</taxon>
        <taxon>Bacillati</taxon>
        <taxon>Bacillota</taxon>
        <taxon>Bacilli</taxon>
        <taxon>Bacillales</taxon>
        <taxon>Bacillaceae</taxon>
        <taxon>Terrihalobacillus</taxon>
    </lineage>
</organism>
<dbReference type="RefSeq" id="WP_272435850.1">
    <property type="nucleotide sequence ID" value="NZ_JAMQKB010000004.1"/>
</dbReference>
<dbReference type="SUPFAM" id="SSF52540">
    <property type="entry name" value="P-loop containing nucleoside triphosphate hydrolases"/>
    <property type="match status" value="1"/>
</dbReference>
<sequence>MEIYGLYGKSGTGKSHKAMQVLKDYEADAIIDDGLLIINKRKVAGKSAKNENSFIAATKRATFFSDRQRNEVYQYLQKSDIRSILIIGTSRKMIRKIVERLDLQPDISWIPIEKYQSNRELRIARARRAKNYHVIPVFPLKIDSTFYGKWFRRLVIKLGKRNESILLVKPIYFQKNKIIISPQCVKDIVQFNAISAIKLHKVQVDFEKVQLVISVKKALSIYDVIQWRDALISDLYCMLKTQYTVDIKWKSIALNEHNLSSNIESHP</sequence>
<protein>
    <submittedName>
        <fullName evidence="1">Uncharacterized protein</fullName>
    </submittedName>
</protein>
<comment type="caution">
    <text evidence="1">The sequence shown here is derived from an EMBL/GenBank/DDBJ whole genome shotgun (WGS) entry which is preliminary data.</text>
</comment>
<dbReference type="AlphaFoldDB" id="A0A9X4AN09"/>
<dbReference type="InterPro" id="IPR027417">
    <property type="entry name" value="P-loop_NTPase"/>
</dbReference>